<dbReference type="PANTHER" id="PTHR33744:SF1">
    <property type="entry name" value="DNA-BINDING TRANSCRIPTIONAL ACTIVATOR ADER"/>
    <property type="match status" value="1"/>
</dbReference>
<dbReference type="Pfam" id="PF13556">
    <property type="entry name" value="HTH_30"/>
    <property type="match status" value="1"/>
</dbReference>
<sequence length="377" mass="41338">MSINVDTRDTALASTLDVDRLSHAIADDILSGDHAYIERSIPRQGLVDIVADNLRSLLTALSIGDLDLAPARRAGRIKAEYGVELSGVLHAYRLAGLRLWRAIEESSGSDDSGKNTLFTLGSELWSALDELSTVAAEAHREVTVARERWAQQSRFAAVVDLLSPMVASERREAAARLLQVDDGMRFFVLVMDEHSPALEILGARAHWAEFNGGRVCLLVQREGDDFVVPSNGARIGVSEEFRSLGHAVEAERQARIALRCMGSATEGIGHYGQSLTDMLIASQPAEAEVLVRRTFAEVGALSSDSRDLLLETFETWIECGGSLSTAGELLHCHRNTVNYRLRRLETLTARLTADPVDLTVLTMALRAIRLLGWPENR</sequence>
<dbReference type="InterPro" id="IPR042070">
    <property type="entry name" value="PucR_C-HTH_sf"/>
</dbReference>
<protein>
    <submittedName>
        <fullName evidence="3">Helix-turn-helix domain-containing protein</fullName>
    </submittedName>
</protein>
<dbReference type="RefSeq" id="WP_350269183.1">
    <property type="nucleotide sequence ID" value="NZ_CP158281.1"/>
</dbReference>
<dbReference type="Pfam" id="PF14361">
    <property type="entry name" value="RsbRD_N"/>
    <property type="match status" value="1"/>
</dbReference>
<proteinExistence type="predicted"/>
<dbReference type="InterPro" id="IPR025751">
    <property type="entry name" value="RsbRD_N_dom"/>
</dbReference>
<dbReference type="KEGG" id="bkr:AAFP32_11020"/>
<feature type="domain" description="PucR C-terminal helix-turn-helix" evidence="1">
    <location>
        <begin position="309"/>
        <end position="367"/>
    </location>
</feature>
<dbReference type="AlphaFoldDB" id="A0AAU7UI30"/>
<evidence type="ECO:0000259" key="1">
    <source>
        <dbReference type="Pfam" id="PF13556"/>
    </source>
</evidence>
<evidence type="ECO:0000313" key="3">
    <source>
        <dbReference type="EMBL" id="XBV88094.1"/>
    </source>
</evidence>
<dbReference type="InterPro" id="IPR025736">
    <property type="entry name" value="PucR_C-HTH_dom"/>
</dbReference>
<dbReference type="EMBL" id="CP158281">
    <property type="protein sequence ID" value="XBV88094.1"/>
    <property type="molecule type" value="Genomic_DNA"/>
</dbReference>
<feature type="domain" description="RsbT co-antagonist protein RsbRD N-terminal" evidence="2">
    <location>
        <begin position="20"/>
        <end position="152"/>
    </location>
</feature>
<evidence type="ECO:0000259" key="2">
    <source>
        <dbReference type="Pfam" id="PF14361"/>
    </source>
</evidence>
<name>A0AAU7UI30_9MICO</name>
<organism evidence="3">
    <name type="scientific">Brevibacterium koreense</name>
    <dbReference type="NCBI Taxonomy" id="3140787"/>
    <lineage>
        <taxon>Bacteria</taxon>
        <taxon>Bacillati</taxon>
        <taxon>Actinomycetota</taxon>
        <taxon>Actinomycetes</taxon>
        <taxon>Micrococcales</taxon>
        <taxon>Brevibacteriaceae</taxon>
        <taxon>Brevibacterium</taxon>
    </lineage>
</organism>
<dbReference type="Gene3D" id="1.10.10.2840">
    <property type="entry name" value="PucR C-terminal helix-turn-helix domain"/>
    <property type="match status" value="1"/>
</dbReference>
<dbReference type="InterPro" id="IPR051448">
    <property type="entry name" value="CdaR-like_regulators"/>
</dbReference>
<reference evidence="3" key="1">
    <citation type="submission" date="2024-06" db="EMBL/GenBank/DDBJ databases">
        <title>Brevibacterium koreense sp. nov., isolated from jogae-jeotgal, a Korean fermented seafood.</title>
        <authorList>
            <person name="Whon T.W."/>
            <person name="Nam S."/>
            <person name="Kim Y."/>
        </authorList>
    </citation>
    <scope>NUCLEOTIDE SEQUENCE</scope>
    <source>
        <strain evidence="3">CBA3109</strain>
    </source>
</reference>
<gene>
    <name evidence="3" type="ORF">AAFP32_11020</name>
</gene>
<accession>A0AAU7UI30</accession>
<dbReference type="PANTHER" id="PTHR33744">
    <property type="entry name" value="CARBOHYDRATE DIACID REGULATOR"/>
    <property type="match status" value="1"/>
</dbReference>